<protein>
    <recommendedName>
        <fullName evidence="2">Antitoxin</fullName>
    </recommendedName>
</protein>
<sequence>MKSMIPITRFNRGEASRIFDEVASSGTKIVVKNNRPACVLMSPEQYTELMELLSDYILLDEAERRMAGFDAGKTVSQAEVMREFGLTQADLDGVDVELE</sequence>
<proteinExistence type="inferred from homology"/>
<name>A0A9D1JVG5_9FIRM</name>
<dbReference type="EMBL" id="DVJK01000195">
    <property type="protein sequence ID" value="HIS67281.1"/>
    <property type="molecule type" value="Genomic_DNA"/>
</dbReference>
<dbReference type="Proteomes" id="UP000824001">
    <property type="component" value="Unassembled WGS sequence"/>
</dbReference>
<comment type="caution">
    <text evidence="3">The sequence shown here is derived from an EMBL/GenBank/DDBJ whole genome shotgun (WGS) entry which is preliminary data.</text>
</comment>
<dbReference type="SUPFAM" id="SSF143120">
    <property type="entry name" value="YefM-like"/>
    <property type="match status" value="1"/>
</dbReference>
<reference evidence="3" key="2">
    <citation type="journal article" date="2021" name="PeerJ">
        <title>Extensive microbial diversity within the chicken gut microbiome revealed by metagenomics and culture.</title>
        <authorList>
            <person name="Gilroy R."/>
            <person name="Ravi A."/>
            <person name="Getino M."/>
            <person name="Pursley I."/>
            <person name="Horton D.L."/>
            <person name="Alikhan N.F."/>
            <person name="Baker D."/>
            <person name="Gharbi K."/>
            <person name="Hall N."/>
            <person name="Watson M."/>
            <person name="Adriaenssens E.M."/>
            <person name="Foster-Nyarko E."/>
            <person name="Jarju S."/>
            <person name="Secka A."/>
            <person name="Antonio M."/>
            <person name="Oren A."/>
            <person name="Chaudhuri R.R."/>
            <person name="La Ragione R."/>
            <person name="Hildebrand F."/>
            <person name="Pallen M.J."/>
        </authorList>
    </citation>
    <scope>NUCLEOTIDE SEQUENCE</scope>
    <source>
        <strain evidence="3">ChiHjej10B9-9673</strain>
    </source>
</reference>
<evidence type="ECO:0000313" key="3">
    <source>
        <dbReference type="EMBL" id="HIS67281.1"/>
    </source>
</evidence>
<evidence type="ECO:0000313" key="4">
    <source>
        <dbReference type="Proteomes" id="UP000824001"/>
    </source>
</evidence>
<dbReference type="InterPro" id="IPR006442">
    <property type="entry name" value="Antitoxin_Phd/YefM"/>
</dbReference>
<evidence type="ECO:0000256" key="1">
    <source>
        <dbReference type="ARBA" id="ARBA00009981"/>
    </source>
</evidence>
<comment type="function">
    <text evidence="2">Antitoxin component of a type II toxin-antitoxin (TA) system.</text>
</comment>
<dbReference type="Pfam" id="PF02604">
    <property type="entry name" value="PhdYeFM_antitox"/>
    <property type="match status" value="1"/>
</dbReference>
<evidence type="ECO:0000256" key="2">
    <source>
        <dbReference type="RuleBase" id="RU362080"/>
    </source>
</evidence>
<dbReference type="AlphaFoldDB" id="A0A9D1JVG5"/>
<gene>
    <name evidence="3" type="ORF">IAC18_06925</name>
</gene>
<dbReference type="InterPro" id="IPR036165">
    <property type="entry name" value="YefM-like_sf"/>
</dbReference>
<comment type="similarity">
    <text evidence="1 2">Belongs to the phD/YefM antitoxin family.</text>
</comment>
<organism evidence="3 4">
    <name type="scientific">Candidatus Scatomorpha merdipullorum</name>
    <dbReference type="NCBI Taxonomy" id="2840927"/>
    <lineage>
        <taxon>Bacteria</taxon>
        <taxon>Bacillati</taxon>
        <taxon>Bacillota</taxon>
        <taxon>Clostridia</taxon>
        <taxon>Eubacteriales</taxon>
        <taxon>Candidatus Scatomorpha</taxon>
    </lineage>
</organism>
<reference evidence="3" key="1">
    <citation type="submission" date="2020-10" db="EMBL/GenBank/DDBJ databases">
        <authorList>
            <person name="Gilroy R."/>
        </authorList>
    </citation>
    <scope>NUCLEOTIDE SEQUENCE</scope>
    <source>
        <strain evidence="3">ChiHjej10B9-9673</strain>
    </source>
</reference>
<accession>A0A9D1JVG5</accession>